<evidence type="ECO:0000313" key="5">
    <source>
        <dbReference type="EMBL" id="TCS42352.1"/>
    </source>
</evidence>
<protein>
    <submittedName>
        <fullName evidence="5">Beta-fructofuranosidase</fullName>
    </submittedName>
</protein>
<dbReference type="PANTHER" id="PTHR43101">
    <property type="entry name" value="BETA-FRUCTOSIDASE"/>
    <property type="match status" value="1"/>
</dbReference>
<evidence type="ECO:0000256" key="3">
    <source>
        <dbReference type="ARBA" id="ARBA00023295"/>
    </source>
</evidence>
<name>A0A4R3I7Y1_9GAMM</name>
<keyword evidence="6" id="KW-1185">Reference proteome</keyword>
<dbReference type="InterPro" id="IPR051214">
    <property type="entry name" value="GH32_Enzymes"/>
</dbReference>
<sequence length="330" mass="37586">MFKPDDNRYLWDFWLYREGTNEYLFYLTAPESCTPRSRHRSSAIAMAKRTTGGEWQDQGIILQRNSDPKAWDSVSLWTGYTLKHDGIYYLFYTARCQSDVAEDGYIGHTQRIGVATSTDLVNWTKHPANPILSCPGAPYETQQEAFNKHLGWRDPCIVADEKGGFYAFFTCRAQQGDPLKRGAIGRAYSQDLINWKVLPPAADPRRYTDMEVPDVIQHKGCWYMLFAVKETWHHPSGSHHDTPVTGVRYLVSDSLEGEFVLPAHDSALLTSDDALYTARFWRDENGQLTLWSWRAGADEGTQYAENAAAYTLAHPMKIETGENNQLLVVK</sequence>
<evidence type="ECO:0000313" key="6">
    <source>
        <dbReference type="Proteomes" id="UP000295793"/>
    </source>
</evidence>
<comment type="similarity">
    <text evidence="1">Belongs to the glycosyl hydrolase 32 family.</text>
</comment>
<gene>
    <name evidence="5" type="ORF">BCF53_10313</name>
</gene>
<keyword evidence="3" id="KW-0326">Glycosidase</keyword>
<accession>A0A4R3I7Y1</accession>
<organism evidence="5 6">
    <name type="scientific">Reinekea marinisedimentorum</name>
    <dbReference type="NCBI Taxonomy" id="230495"/>
    <lineage>
        <taxon>Bacteria</taxon>
        <taxon>Pseudomonadati</taxon>
        <taxon>Pseudomonadota</taxon>
        <taxon>Gammaproteobacteria</taxon>
        <taxon>Oceanospirillales</taxon>
        <taxon>Saccharospirillaceae</taxon>
        <taxon>Reinekea</taxon>
    </lineage>
</organism>
<evidence type="ECO:0000259" key="4">
    <source>
        <dbReference type="Pfam" id="PF00251"/>
    </source>
</evidence>
<dbReference type="Gene3D" id="2.115.10.20">
    <property type="entry name" value="Glycosyl hydrolase domain, family 43"/>
    <property type="match status" value="2"/>
</dbReference>
<feature type="domain" description="Glycosyl hydrolase family 32 N-terminal" evidence="4">
    <location>
        <begin position="54"/>
        <end position="326"/>
    </location>
</feature>
<dbReference type="EMBL" id="SLZR01000003">
    <property type="protein sequence ID" value="TCS42352.1"/>
    <property type="molecule type" value="Genomic_DNA"/>
</dbReference>
<dbReference type="AlphaFoldDB" id="A0A4R3I7Y1"/>
<dbReference type="GO" id="GO:0016798">
    <property type="term" value="F:hydrolase activity, acting on glycosyl bonds"/>
    <property type="evidence" value="ECO:0007669"/>
    <property type="project" value="UniProtKB-KW"/>
</dbReference>
<dbReference type="InterPro" id="IPR013148">
    <property type="entry name" value="Glyco_hydro_32_N"/>
</dbReference>
<evidence type="ECO:0000256" key="2">
    <source>
        <dbReference type="ARBA" id="ARBA00022801"/>
    </source>
</evidence>
<keyword evidence="2" id="KW-0378">Hydrolase</keyword>
<reference evidence="5 6" key="1">
    <citation type="submission" date="2019-03" db="EMBL/GenBank/DDBJ databases">
        <title>Genomic Encyclopedia of Archaeal and Bacterial Type Strains, Phase II (KMG-II): from individual species to whole genera.</title>
        <authorList>
            <person name="Goeker M."/>
        </authorList>
    </citation>
    <scope>NUCLEOTIDE SEQUENCE [LARGE SCALE GENOMIC DNA]</scope>
    <source>
        <strain evidence="5 6">DSM 15388</strain>
    </source>
</reference>
<dbReference type="Proteomes" id="UP000295793">
    <property type="component" value="Unassembled WGS sequence"/>
</dbReference>
<dbReference type="SUPFAM" id="SSF75005">
    <property type="entry name" value="Arabinanase/levansucrase/invertase"/>
    <property type="match status" value="1"/>
</dbReference>
<dbReference type="Pfam" id="PF00251">
    <property type="entry name" value="Glyco_hydro_32N"/>
    <property type="match status" value="1"/>
</dbReference>
<dbReference type="InterPro" id="IPR023296">
    <property type="entry name" value="Glyco_hydro_beta-prop_sf"/>
</dbReference>
<evidence type="ECO:0000256" key="1">
    <source>
        <dbReference type="ARBA" id="ARBA00009902"/>
    </source>
</evidence>
<dbReference type="OrthoDB" id="3359526at2"/>
<proteinExistence type="inferred from homology"/>
<comment type="caution">
    <text evidence="5">The sequence shown here is derived from an EMBL/GenBank/DDBJ whole genome shotgun (WGS) entry which is preliminary data.</text>
</comment>
<dbReference type="PANTHER" id="PTHR43101:SF1">
    <property type="entry name" value="BETA-FRUCTOSIDASE"/>
    <property type="match status" value="1"/>
</dbReference>